<dbReference type="Pfam" id="PF00106">
    <property type="entry name" value="adh_short"/>
    <property type="match status" value="1"/>
</dbReference>
<dbReference type="Gene3D" id="3.40.50.720">
    <property type="entry name" value="NAD(P)-binding Rossmann-like Domain"/>
    <property type="match status" value="1"/>
</dbReference>
<dbReference type="PANTHER" id="PTHR42879:SF2">
    <property type="entry name" value="3-OXOACYL-[ACYL-CARRIER-PROTEIN] REDUCTASE FABG"/>
    <property type="match status" value="1"/>
</dbReference>
<evidence type="ECO:0000256" key="1">
    <source>
        <dbReference type="ARBA" id="ARBA00006484"/>
    </source>
</evidence>
<reference evidence="2" key="1">
    <citation type="submission" date="2020-10" db="EMBL/GenBank/DDBJ databases">
        <title>Connecting structure to function with the recovery of over 1000 high-quality activated sludge metagenome-assembled genomes encoding full-length rRNA genes using long-read sequencing.</title>
        <authorList>
            <person name="Singleton C.M."/>
            <person name="Petriglieri F."/>
            <person name="Kristensen J.M."/>
            <person name="Kirkegaard R.H."/>
            <person name="Michaelsen T.Y."/>
            <person name="Andersen M.H."/>
            <person name="Karst S.M."/>
            <person name="Dueholm M.S."/>
            <person name="Nielsen P.H."/>
            <person name="Albertsen M."/>
        </authorList>
    </citation>
    <scope>NUCLEOTIDE SEQUENCE</scope>
    <source>
        <strain evidence="2">Hirt_18-Q3-R61-65_BATAC.395</strain>
    </source>
</reference>
<dbReference type="InterPro" id="IPR002347">
    <property type="entry name" value="SDR_fam"/>
</dbReference>
<proteinExistence type="inferred from homology"/>
<evidence type="ECO:0000313" key="3">
    <source>
        <dbReference type="Proteomes" id="UP000886689"/>
    </source>
</evidence>
<name>A0A9D7PRQ0_9PROT</name>
<dbReference type="AlphaFoldDB" id="A0A9D7PRQ0"/>
<dbReference type="InterPro" id="IPR050259">
    <property type="entry name" value="SDR"/>
</dbReference>
<dbReference type="PRINTS" id="PR00081">
    <property type="entry name" value="GDHRDH"/>
</dbReference>
<comment type="similarity">
    <text evidence="1">Belongs to the short-chain dehydrogenases/reductases (SDR) family.</text>
</comment>
<gene>
    <name evidence="2" type="ORF">IPL58_09835</name>
</gene>
<dbReference type="SUPFAM" id="SSF51735">
    <property type="entry name" value="NAD(P)-binding Rossmann-fold domains"/>
    <property type="match status" value="1"/>
</dbReference>
<dbReference type="PANTHER" id="PTHR42879">
    <property type="entry name" value="3-OXOACYL-(ACYL-CARRIER-PROTEIN) REDUCTASE"/>
    <property type="match status" value="1"/>
</dbReference>
<dbReference type="EMBL" id="JADJUC010000008">
    <property type="protein sequence ID" value="MBK8524383.1"/>
    <property type="molecule type" value="Genomic_DNA"/>
</dbReference>
<organism evidence="2 3">
    <name type="scientific">Candidatus Proximibacter danicus</name>
    <dbReference type="NCBI Taxonomy" id="2954365"/>
    <lineage>
        <taxon>Bacteria</taxon>
        <taxon>Pseudomonadati</taxon>
        <taxon>Pseudomonadota</taxon>
        <taxon>Betaproteobacteria</taxon>
        <taxon>Candidatus Proximibacter</taxon>
    </lineage>
</organism>
<sequence>MPTQKIAFVAGAMGGMGAAICQSLARDGLRVIAGCPPRFRFKDEWLATQRALGFDFLSEEHEISDDSKLPPLLERIGREFGPVEMLVNNAEMTHFRNLSAIADSSHARVVSIEPVEGAYRTRVWYPNMATRHHSAYQ</sequence>
<evidence type="ECO:0000313" key="2">
    <source>
        <dbReference type="EMBL" id="MBK8524383.1"/>
    </source>
</evidence>
<accession>A0A9D7PRQ0</accession>
<comment type="caution">
    <text evidence="2">The sequence shown here is derived from an EMBL/GenBank/DDBJ whole genome shotgun (WGS) entry which is preliminary data.</text>
</comment>
<dbReference type="Proteomes" id="UP000886689">
    <property type="component" value="Unassembled WGS sequence"/>
</dbReference>
<protein>
    <submittedName>
        <fullName evidence="2">SDR family NAD(P)-dependent oxidoreductase</fullName>
    </submittedName>
</protein>
<dbReference type="InterPro" id="IPR036291">
    <property type="entry name" value="NAD(P)-bd_dom_sf"/>
</dbReference>